<organism evidence="2 3">
    <name type="scientific">Streptomyces glomeratus</name>
    <dbReference type="NCBI Taxonomy" id="284452"/>
    <lineage>
        <taxon>Bacteria</taxon>
        <taxon>Bacillati</taxon>
        <taxon>Actinomycetota</taxon>
        <taxon>Actinomycetes</taxon>
        <taxon>Kitasatosporales</taxon>
        <taxon>Streptomycetaceae</taxon>
        <taxon>Streptomyces</taxon>
    </lineage>
</organism>
<keyword evidence="3" id="KW-1185">Reference proteome</keyword>
<gene>
    <name evidence="2" type="ORF">GCM10010448_31320</name>
</gene>
<evidence type="ECO:0000313" key="3">
    <source>
        <dbReference type="Proteomes" id="UP001501532"/>
    </source>
</evidence>
<comment type="caution">
    <text evidence="2">The sequence shown here is derived from an EMBL/GenBank/DDBJ whole genome shotgun (WGS) entry which is preliminary data.</text>
</comment>
<reference evidence="3" key="1">
    <citation type="journal article" date="2019" name="Int. J. Syst. Evol. Microbiol.">
        <title>The Global Catalogue of Microorganisms (GCM) 10K type strain sequencing project: providing services to taxonomists for standard genome sequencing and annotation.</title>
        <authorList>
            <consortium name="The Broad Institute Genomics Platform"/>
            <consortium name="The Broad Institute Genome Sequencing Center for Infectious Disease"/>
            <person name="Wu L."/>
            <person name="Ma J."/>
        </authorList>
    </citation>
    <scope>NUCLEOTIDE SEQUENCE [LARGE SCALE GENOMIC DNA]</scope>
    <source>
        <strain evidence="3">JCM 9091</strain>
    </source>
</reference>
<evidence type="ECO:0000313" key="2">
    <source>
        <dbReference type="EMBL" id="GAA3046141.1"/>
    </source>
</evidence>
<protein>
    <submittedName>
        <fullName evidence="2">Uncharacterized protein</fullName>
    </submittedName>
</protein>
<proteinExistence type="predicted"/>
<dbReference type="EMBL" id="BAAAUF010000021">
    <property type="protein sequence ID" value="GAA3046141.1"/>
    <property type="molecule type" value="Genomic_DNA"/>
</dbReference>
<feature type="region of interest" description="Disordered" evidence="1">
    <location>
        <begin position="1"/>
        <end position="26"/>
    </location>
</feature>
<dbReference type="Proteomes" id="UP001501532">
    <property type="component" value="Unassembled WGS sequence"/>
</dbReference>
<evidence type="ECO:0000256" key="1">
    <source>
        <dbReference type="SAM" id="MobiDB-lite"/>
    </source>
</evidence>
<name>A0ABP6LIB9_9ACTN</name>
<accession>A0ABP6LIB9</accession>
<sequence>MAPLWGTASSRSGKFDREEVDGPDVGCLAEHGLGRLHQRGGDPAPQMALSPLLVMEGVEDTEGGGAQPEREPADGVVLLLRELQQRSRWPGAGAAAPDRCPNVSFSASSARADCPAMRHAHCLTGTAYWPVGASAAASRWRDE</sequence>